<keyword evidence="2" id="KW-1185">Reference proteome</keyword>
<protein>
    <submittedName>
        <fullName evidence="1">Uncharacterized protein</fullName>
    </submittedName>
</protein>
<name>A0AAV5TTR0_9BILA</name>
<feature type="non-terminal residue" evidence="1">
    <location>
        <position position="1"/>
    </location>
</feature>
<accession>A0AAV5TTR0</accession>
<evidence type="ECO:0000313" key="1">
    <source>
        <dbReference type="EMBL" id="GMS97374.1"/>
    </source>
</evidence>
<dbReference type="Proteomes" id="UP001432027">
    <property type="component" value="Unassembled WGS sequence"/>
</dbReference>
<gene>
    <name evidence="1" type="ORF">PENTCL1PPCAC_19549</name>
</gene>
<sequence>LRSYVDEYACQGVIPLVEDVNVDGSDEHMAEDLRRFKGMLIYSVYVYIPANKIRLFDLRLVLCKPPENIITKQSDVYRSHDVRNGTVCTVQILTFTVYPNAENRSWECLAHILGGH</sequence>
<comment type="caution">
    <text evidence="1">The sequence shown here is derived from an EMBL/GenBank/DDBJ whole genome shotgun (WGS) entry which is preliminary data.</text>
</comment>
<feature type="non-terminal residue" evidence="1">
    <location>
        <position position="116"/>
    </location>
</feature>
<evidence type="ECO:0000313" key="2">
    <source>
        <dbReference type="Proteomes" id="UP001432027"/>
    </source>
</evidence>
<dbReference type="AlphaFoldDB" id="A0AAV5TTR0"/>
<proteinExistence type="predicted"/>
<organism evidence="1 2">
    <name type="scientific">Pristionchus entomophagus</name>
    <dbReference type="NCBI Taxonomy" id="358040"/>
    <lineage>
        <taxon>Eukaryota</taxon>
        <taxon>Metazoa</taxon>
        <taxon>Ecdysozoa</taxon>
        <taxon>Nematoda</taxon>
        <taxon>Chromadorea</taxon>
        <taxon>Rhabditida</taxon>
        <taxon>Rhabditina</taxon>
        <taxon>Diplogasteromorpha</taxon>
        <taxon>Diplogasteroidea</taxon>
        <taxon>Neodiplogasteridae</taxon>
        <taxon>Pristionchus</taxon>
    </lineage>
</organism>
<dbReference type="EMBL" id="BTSX01000004">
    <property type="protein sequence ID" value="GMS97374.1"/>
    <property type="molecule type" value="Genomic_DNA"/>
</dbReference>
<reference evidence="1" key="1">
    <citation type="submission" date="2023-10" db="EMBL/GenBank/DDBJ databases">
        <title>Genome assembly of Pristionchus species.</title>
        <authorList>
            <person name="Yoshida K."/>
            <person name="Sommer R.J."/>
        </authorList>
    </citation>
    <scope>NUCLEOTIDE SEQUENCE</scope>
    <source>
        <strain evidence="1">RS0144</strain>
    </source>
</reference>